<evidence type="ECO:0000313" key="3">
    <source>
        <dbReference type="RefSeq" id="XP_002133670.2"/>
    </source>
</evidence>
<organism evidence="2 3">
    <name type="scientific">Drosophila pseudoobscura pseudoobscura</name>
    <name type="common">Fruit fly</name>
    <dbReference type="NCBI Taxonomy" id="46245"/>
    <lineage>
        <taxon>Eukaryota</taxon>
        <taxon>Metazoa</taxon>
        <taxon>Ecdysozoa</taxon>
        <taxon>Arthropoda</taxon>
        <taxon>Hexapoda</taxon>
        <taxon>Insecta</taxon>
        <taxon>Pterygota</taxon>
        <taxon>Neoptera</taxon>
        <taxon>Endopterygota</taxon>
        <taxon>Diptera</taxon>
        <taxon>Brachycera</taxon>
        <taxon>Muscomorpha</taxon>
        <taxon>Ephydroidea</taxon>
        <taxon>Drosophilidae</taxon>
        <taxon>Drosophila</taxon>
        <taxon>Sophophora</taxon>
    </lineage>
</organism>
<accession>A0A6I8UYX6</accession>
<evidence type="ECO:0000313" key="2">
    <source>
        <dbReference type="Proteomes" id="UP000001819"/>
    </source>
</evidence>
<dbReference type="AlphaFoldDB" id="A0A6I8UYX6"/>
<gene>
    <name evidence="3" type="primary">LOC6902139</name>
</gene>
<dbReference type="KEGG" id="dpo:6902139"/>
<keyword evidence="2" id="KW-1185">Reference proteome</keyword>
<dbReference type="Proteomes" id="UP000001819">
    <property type="component" value="Chromosome X"/>
</dbReference>
<proteinExistence type="predicted"/>
<feature type="compositionally biased region" description="Basic and acidic residues" evidence="1">
    <location>
        <begin position="1"/>
        <end position="13"/>
    </location>
</feature>
<evidence type="ECO:0000256" key="1">
    <source>
        <dbReference type="SAM" id="MobiDB-lite"/>
    </source>
</evidence>
<dbReference type="RefSeq" id="XP_002133670.2">
    <property type="nucleotide sequence ID" value="XM_002133634.3"/>
</dbReference>
<protein>
    <submittedName>
        <fullName evidence="3">Uncharacterized protein</fullName>
    </submittedName>
</protein>
<reference evidence="3" key="1">
    <citation type="submission" date="2025-08" db="UniProtKB">
        <authorList>
            <consortium name="RefSeq"/>
        </authorList>
    </citation>
    <scope>IDENTIFICATION</scope>
    <source>
        <strain evidence="3">MV-25-SWS-2005</strain>
        <tissue evidence="3">Whole body</tissue>
    </source>
</reference>
<dbReference type="InParanoid" id="A0A6I8UYX6"/>
<feature type="region of interest" description="Disordered" evidence="1">
    <location>
        <begin position="1"/>
        <end position="35"/>
    </location>
</feature>
<feature type="compositionally biased region" description="Low complexity" evidence="1">
    <location>
        <begin position="20"/>
        <end position="35"/>
    </location>
</feature>
<sequence>MDTKEKPQWETDSKPQPQVETQTELLSQQQSQQLTDGLVETTIPTRRLRRLGPPMPPDDMLRLSIADNLMQIVGNMTNDEYQRQCCEIFQVSELTHGVHGQILAALQHIDEQRQRPGGHR</sequence>
<name>A0A6I8UYX6_DROPS</name>